<keyword evidence="1" id="KW-0812">Transmembrane</keyword>
<evidence type="ECO:0000313" key="2">
    <source>
        <dbReference type="EMBL" id="GGU42560.1"/>
    </source>
</evidence>
<dbReference type="EMBL" id="BMRE01000015">
    <property type="protein sequence ID" value="GGU42560.1"/>
    <property type="molecule type" value="Genomic_DNA"/>
</dbReference>
<accession>A0ABQ2UKS7</accession>
<keyword evidence="3" id="KW-1185">Reference proteome</keyword>
<keyword evidence="1" id="KW-1133">Transmembrane helix</keyword>
<name>A0ABQ2UKS7_9PSEU</name>
<feature type="transmembrane region" description="Helical" evidence="1">
    <location>
        <begin position="39"/>
        <end position="60"/>
    </location>
</feature>
<organism evidence="2 3">
    <name type="scientific">Lentzea flava</name>
    <dbReference type="NCBI Taxonomy" id="103732"/>
    <lineage>
        <taxon>Bacteria</taxon>
        <taxon>Bacillati</taxon>
        <taxon>Actinomycetota</taxon>
        <taxon>Actinomycetes</taxon>
        <taxon>Pseudonocardiales</taxon>
        <taxon>Pseudonocardiaceae</taxon>
        <taxon>Lentzea</taxon>
    </lineage>
</organism>
<protein>
    <submittedName>
        <fullName evidence="2">Uncharacterized protein</fullName>
    </submittedName>
</protein>
<dbReference type="Proteomes" id="UP000649573">
    <property type="component" value="Unassembled WGS sequence"/>
</dbReference>
<evidence type="ECO:0000256" key="1">
    <source>
        <dbReference type="SAM" id="Phobius"/>
    </source>
</evidence>
<reference evidence="3" key="1">
    <citation type="journal article" date="2019" name="Int. J. Syst. Evol. Microbiol.">
        <title>The Global Catalogue of Microorganisms (GCM) 10K type strain sequencing project: providing services to taxonomists for standard genome sequencing and annotation.</title>
        <authorList>
            <consortium name="The Broad Institute Genomics Platform"/>
            <consortium name="The Broad Institute Genome Sequencing Center for Infectious Disease"/>
            <person name="Wu L."/>
            <person name="Ma J."/>
        </authorList>
    </citation>
    <scope>NUCLEOTIDE SEQUENCE [LARGE SCALE GENOMIC DNA]</scope>
    <source>
        <strain evidence="3">JCM 3296</strain>
    </source>
</reference>
<comment type="caution">
    <text evidence="2">The sequence shown here is derived from an EMBL/GenBank/DDBJ whole genome shotgun (WGS) entry which is preliminary data.</text>
</comment>
<keyword evidence="1" id="KW-0472">Membrane</keyword>
<gene>
    <name evidence="2" type="ORF">GCM10010178_38940</name>
</gene>
<proteinExistence type="predicted"/>
<dbReference type="RefSeq" id="WP_189255116.1">
    <property type="nucleotide sequence ID" value="NZ_BMRE01000015.1"/>
</dbReference>
<evidence type="ECO:0000313" key="3">
    <source>
        <dbReference type="Proteomes" id="UP000649573"/>
    </source>
</evidence>
<sequence length="245" mass="26661">MNTTPGNITPDIPQLDPMRLQARKHALLNEISTKPSRRWWRFAVPATTLVAAVAATLVLWTPTNPNAYASWTAEPRAPGDLAPVLADCGKRLDQHDVDRGVNGPDWPAPREVSVVDWRGDMTMVLYTGPQSESLCMRTPKGVAMSDHGNVKGREPLGDRLFADFAPQMGMTDVHTGSSVQFLTGRVSPKVGKVVIGTQDGLKVTATVDNGWVVAWWPSLGKPEHVELYDEAGGVLQTAPIPVRVR</sequence>